<organism evidence="8 9">
    <name type="scientific">Pontibacter rugosus</name>
    <dbReference type="NCBI Taxonomy" id="1745966"/>
    <lineage>
        <taxon>Bacteria</taxon>
        <taxon>Pseudomonadati</taxon>
        <taxon>Bacteroidota</taxon>
        <taxon>Cytophagia</taxon>
        <taxon>Cytophagales</taxon>
        <taxon>Hymenobacteraceae</taxon>
        <taxon>Pontibacter</taxon>
    </lineage>
</organism>
<evidence type="ECO:0000256" key="4">
    <source>
        <dbReference type="ARBA" id="ARBA00022452"/>
    </source>
</evidence>
<comment type="similarity">
    <text evidence="2">Belongs to the outer membrane factor (OMF) (TC 1.B.17) family.</text>
</comment>
<dbReference type="Pfam" id="PF02321">
    <property type="entry name" value="OEP"/>
    <property type="match status" value="2"/>
</dbReference>
<keyword evidence="4" id="KW-1134">Transmembrane beta strand</keyword>
<evidence type="ECO:0000256" key="3">
    <source>
        <dbReference type="ARBA" id="ARBA00022448"/>
    </source>
</evidence>
<dbReference type="PANTHER" id="PTHR30026:SF20">
    <property type="entry name" value="OUTER MEMBRANE PROTEIN TOLC"/>
    <property type="match status" value="1"/>
</dbReference>
<dbReference type="InterPro" id="IPR051906">
    <property type="entry name" value="TolC-like"/>
</dbReference>
<evidence type="ECO:0000256" key="1">
    <source>
        <dbReference type="ARBA" id="ARBA00004442"/>
    </source>
</evidence>
<protein>
    <submittedName>
        <fullName evidence="8">TolC family protein</fullName>
    </submittedName>
</protein>
<dbReference type="EMBL" id="JBHTLD010000114">
    <property type="protein sequence ID" value="MFD1187088.1"/>
    <property type="molecule type" value="Genomic_DNA"/>
</dbReference>
<comment type="subcellular location">
    <subcellularLocation>
        <location evidence="1">Cell outer membrane</location>
    </subcellularLocation>
</comment>
<dbReference type="RefSeq" id="WP_377528193.1">
    <property type="nucleotide sequence ID" value="NZ_JBHTLD010000114.1"/>
</dbReference>
<evidence type="ECO:0000256" key="6">
    <source>
        <dbReference type="ARBA" id="ARBA00023136"/>
    </source>
</evidence>
<dbReference type="PANTHER" id="PTHR30026">
    <property type="entry name" value="OUTER MEMBRANE PROTEIN TOLC"/>
    <property type="match status" value="1"/>
</dbReference>
<dbReference type="Proteomes" id="UP001597094">
    <property type="component" value="Unassembled WGS sequence"/>
</dbReference>
<evidence type="ECO:0000313" key="8">
    <source>
        <dbReference type="EMBL" id="MFD1187088.1"/>
    </source>
</evidence>
<sequence>MKNFTIRALLQKLGGLTVCLILAGVAQAQVPISLEKSLELARQNNVALRQAKYNSTRADIGVRRSKYSYLPSITASADVSRSNGLFFDNVAGEVKRGNTSTSQPYLVGQVVLFDGFTKLHELKQAKHNANAYTYAVQQAEIDFETNVTAYYLQALVDRENIHIAEDRIKLLQGQLEKIEIQERAGVRAQDEVYQIKAQLATEKLNLITHQNNFRRDKLQLVQEMNVEGNPDYELLTPDTPEDINMLLPAEAEIMQRALGHSPGVKSSAATLDAAKSNLKVIRSNFSPTLSLEGVYGSNYSSNFYVDPENGNFNTMPYFDQLDFNQRKVIGLNLSIPVFNGLIRHFDAQTARLDLHNAELDFIASQNQLRQTVQQAYQDVLAAREKYNTVIANLDYTQRAFSSAKRRYELGNIDFFFYMESLNNMNKTQAELLQSKCEFYFKMRILELYMG</sequence>
<evidence type="ECO:0000256" key="7">
    <source>
        <dbReference type="ARBA" id="ARBA00023237"/>
    </source>
</evidence>
<accession>A0ABW3SR60</accession>
<proteinExistence type="inferred from homology"/>
<name>A0ABW3SR60_9BACT</name>
<evidence type="ECO:0000256" key="2">
    <source>
        <dbReference type="ARBA" id="ARBA00007613"/>
    </source>
</evidence>
<reference evidence="9" key="1">
    <citation type="journal article" date="2019" name="Int. J. Syst. Evol. Microbiol.">
        <title>The Global Catalogue of Microorganisms (GCM) 10K type strain sequencing project: providing services to taxonomists for standard genome sequencing and annotation.</title>
        <authorList>
            <consortium name="The Broad Institute Genomics Platform"/>
            <consortium name="The Broad Institute Genome Sequencing Center for Infectious Disease"/>
            <person name="Wu L."/>
            <person name="Ma J."/>
        </authorList>
    </citation>
    <scope>NUCLEOTIDE SEQUENCE [LARGE SCALE GENOMIC DNA]</scope>
    <source>
        <strain evidence="9">JCM 31319</strain>
    </source>
</reference>
<comment type="caution">
    <text evidence="8">The sequence shown here is derived from an EMBL/GenBank/DDBJ whole genome shotgun (WGS) entry which is preliminary data.</text>
</comment>
<keyword evidence="9" id="KW-1185">Reference proteome</keyword>
<dbReference type="SUPFAM" id="SSF56954">
    <property type="entry name" value="Outer membrane efflux proteins (OEP)"/>
    <property type="match status" value="1"/>
</dbReference>
<evidence type="ECO:0000256" key="5">
    <source>
        <dbReference type="ARBA" id="ARBA00022692"/>
    </source>
</evidence>
<keyword evidence="7" id="KW-0998">Cell outer membrane</keyword>
<keyword evidence="3" id="KW-0813">Transport</keyword>
<dbReference type="Gene3D" id="1.20.1600.10">
    <property type="entry name" value="Outer membrane efflux proteins (OEP)"/>
    <property type="match status" value="1"/>
</dbReference>
<evidence type="ECO:0000313" key="9">
    <source>
        <dbReference type="Proteomes" id="UP001597094"/>
    </source>
</evidence>
<gene>
    <name evidence="8" type="ORF">ACFQ2O_12810</name>
</gene>
<keyword evidence="5" id="KW-0812">Transmembrane</keyword>
<keyword evidence="6" id="KW-0472">Membrane</keyword>
<dbReference type="InterPro" id="IPR003423">
    <property type="entry name" value="OMP_efflux"/>
</dbReference>